<keyword evidence="11" id="KW-1185">Reference proteome</keyword>
<reference evidence="10 11" key="1">
    <citation type="submission" date="2013-02" db="EMBL/GenBank/DDBJ databases">
        <title>The Genome Sequence of Enterococcus pallens BAA-351.</title>
        <authorList>
            <consortium name="The Broad Institute Genome Sequencing Platform"/>
            <consortium name="The Broad Institute Genome Sequencing Center for Infectious Disease"/>
            <person name="Earl A.M."/>
            <person name="Gilmore M.S."/>
            <person name="Lebreton F."/>
            <person name="Walker B."/>
            <person name="Young S.K."/>
            <person name="Zeng Q."/>
            <person name="Gargeya S."/>
            <person name="Fitzgerald M."/>
            <person name="Haas B."/>
            <person name="Abouelleil A."/>
            <person name="Alvarado L."/>
            <person name="Arachchi H.M."/>
            <person name="Berlin A.M."/>
            <person name="Chapman S.B."/>
            <person name="Dewar J."/>
            <person name="Goldberg J."/>
            <person name="Griggs A."/>
            <person name="Gujja S."/>
            <person name="Hansen M."/>
            <person name="Howarth C."/>
            <person name="Imamovic A."/>
            <person name="Larimer J."/>
            <person name="McCowan C."/>
            <person name="Murphy C."/>
            <person name="Neiman D."/>
            <person name="Pearson M."/>
            <person name="Priest M."/>
            <person name="Roberts A."/>
            <person name="Saif S."/>
            <person name="Shea T."/>
            <person name="Sisk P."/>
            <person name="Sykes S."/>
            <person name="Wortman J."/>
            <person name="Nusbaum C."/>
            <person name="Birren B."/>
        </authorList>
    </citation>
    <scope>NUCLEOTIDE SEQUENCE [LARGE SCALE GENOMIC DNA]</scope>
    <source>
        <strain evidence="10 11">ATCC BAA-351</strain>
    </source>
</reference>
<feature type="region of interest" description="Disordered" evidence="6">
    <location>
        <begin position="740"/>
        <end position="759"/>
    </location>
</feature>
<feature type="compositionally biased region" description="Polar residues" evidence="6">
    <location>
        <begin position="750"/>
        <end position="759"/>
    </location>
</feature>
<evidence type="ECO:0000256" key="6">
    <source>
        <dbReference type="SAM" id="MobiDB-lite"/>
    </source>
</evidence>
<dbReference type="Gene3D" id="3.10.20.320">
    <property type="entry name" value="Putative peptidoglycan bound protein (lpxtg motif)"/>
    <property type="match status" value="9"/>
</dbReference>
<evidence type="ECO:0000256" key="8">
    <source>
        <dbReference type="SAM" id="SignalP"/>
    </source>
</evidence>
<keyword evidence="7" id="KW-0472">Membrane</keyword>
<evidence type="ECO:0000313" key="10">
    <source>
        <dbReference type="EMBL" id="EOH95236.1"/>
    </source>
</evidence>
<feature type="chain" id="PRO_5004355907" evidence="8">
    <location>
        <begin position="24"/>
        <end position="860"/>
    </location>
</feature>
<keyword evidence="5" id="KW-0572">Peptidoglycan-anchor</keyword>
<organism evidence="10 11">
    <name type="scientific">Enterococcus pallens ATCC BAA-351</name>
    <dbReference type="NCBI Taxonomy" id="1158607"/>
    <lineage>
        <taxon>Bacteria</taxon>
        <taxon>Bacillati</taxon>
        <taxon>Bacillota</taxon>
        <taxon>Bacilli</taxon>
        <taxon>Lactobacillales</taxon>
        <taxon>Enterococcaceae</taxon>
        <taxon>Enterococcus</taxon>
    </lineage>
</organism>
<dbReference type="STRING" id="160454.RV10_GL002283"/>
<evidence type="ECO:0000256" key="1">
    <source>
        <dbReference type="ARBA" id="ARBA00022512"/>
    </source>
</evidence>
<dbReference type="AlphaFoldDB" id="R2SR05"/>
<keyword evidence="1" id="KW-0134">Cell wall</keyword>
<evidence type="ECO:0000256" key="5">
    <source>
        <dbReference type="ARBA" id="ARBA00023088"/>
    </source>
</evidence>
<dbReference type="HOGENOM" id="CLU_332553_0_0_9"/>
<gene>
    <name evidence="10" type="ORF">UAU_01198</name>
</gene>
<dbReference type="InterPro" id="IPR009459">
    <property type="entry name" value="MucBP_dom"/>
</dbReference>
<evidence type="ECO:0000256" key="4">
    <source>
        <dbReference type="ARBA" id="ARBA00022737"/>
    </source>
</evidence>
<evidence type="ECO:0000256" key="2">
    <source>
        <dbReference type="ARBA" id="ARBA00022525"/>
    </source>
</evidence>
<sequence>MKILTKIIVVFLLAALFPVSALAAENQPGLRAYGDIKLEIDGQEFLPGSIFDNQVVKSGSEKKVVVVSNYPWAVTNSPSADGKVAVSPSSGEAGRTEISLSFIESGNVSLIFEEQGENGHDRDQFNFNITAYGSLILRYENEAGETISPDEIKHDEPSWFWYDVSADTPKDIPGYEFSNVKAGSAPLSGSLGEGTKVITYVYKEVNRESSINIRYVDENGNVLRQQQSIKGQVGSDYQIEPPAIDGFGFKEVQAGSAPLQGQFTADAQTVTLVYARIPNVELGHVLVKYVDENGKEIQQRQTIHGQTGSNYQVDTPVIDGFGFKEVQTGSAPRQGQFNDEFQTVTLVYVKLPNFELGHVLVKYVDEDGNEIQQRQTIHGLVGSDYLVDTPAIDGFGFKEVQTGSAPRQGQFNDEPQSVTLVYAKLPNVELGHVLVKYVDEDGNEIQQRQTIHGKVGSDYLVDTPAIDGFGFKEVQNGSDPVQGQFGNEPQFVTLVYAKLPNVELGHVLVKYVDEDGNETQQRQTIHGLVGSDYLVDTPAIDGFGFKEVQTGSDPVQGQFGNDPQSVTLVYAKLPNVELGHLLVKYVDEDGNEIQQRQTIHGSVGSNYLVEPATIDGFTFKEVQVNSDPAQGQFSTEAQSVTFVYSKLSNIETGNLLIKYVDENGKEIHQKQTLSGPIGESYDVSSDKYKLSIDGYALVEEKLPSNMKGTFSGEEQVVTFVYKKIEQPTVVAEGTVTTNYLDENGEPLAPSDTQTGKIGEDYTTTGKTINGYKLVQSKLPENAAGSFTKDPITVNYIYAKQRSSVVSDRTTTVPSNKQSGSNHSSTTYPKTGEQTSMILTLAGLIFLSLAGLIVYKRRTTK</sequence>
<dbReference type="Proteomes" id="UP000013782">
    <property type="component" value="Unassembled WGS sequence"/>
</dbReference>
<feature type="domain" description="Gram-positive cocci surface proteins LPxTG" evidence="9">
    <location>
        <begin position="827"/>
        <end position="860"/>
    </location>
</feature>
<accession>R2SR05</accession>
<dbReference type="eggNOG" id="COG4932">
    <property type="taxonomic scope" value="Bacteria"/>
</dbReference>
<evidence type="ECO:0000259" key="9">
    <source>
        <dbReference type="PROSITE" id="PS50847"/>
    </source>
</evidence>
<evidence type="ECO:0000256" key="3">
    <source>
        <dbReference type="ARBA" id="ARBA00022729"/>
    </source>
</evidence>
<feature type="transmembrane region" description="Helical" evidence="7">
    <location>
        <begin position="836"/>
        <end position="854"/>
    </location>
</feature>
<keyword evidence="7" id="KW-1133">Transmembrane helix</keyword>
<feature type="region of interest" description="Disordered" evidence="6">
    <location>
        <begin position="806"/>
        <end position="829"/>
    </location>
</feature>
<keyword evidence="2" id="KW-0964">Secreted</keyword>
<dbReference type="NCBIfam" id="TIGR01167">
    <property type="entry name" value="LPXTG_anchor"/>
    <property type="match status" value="1"/>
</dbReference>
<dbReference type="InterPro" id="IPR019931">
    <property type="entry name" value="LPXTG_anchor"/>
</dbReference>
<proteinExistence type="predicted"/>
<protein>
    <submittedName>
        <fullName evidence="10">LPXTG-domain-containing protein cell wall anchor domain</fullName>
    </submittedName>
</protein>
<keyword evidence="3 8" id="KW-0732">Signal</keyword>
<name>R2SR05_9ENTE</name>
<keyword evidence="7" id="KW-0812">Transmembrane</keyword>
<dbReference type="PATRIC" id="fig|1158607.3.peg.1181"/>
<dbReference type="OrthoDB" id="2364028at2"/>
<comment type="caution">
    <text evidence="10">The sequence shown here is derived from an EMBL/GenBank/DDBJ whole genome shotgun (WGS) entry which is preliminary data.</text>
</comment>
<dbReference type="Pfam" id="PF00746">
    <property type="entry name" value="Gram_pos_anchor"/>
    <property type="match status" value="1"/>
</dbReference>
<evidence type="ECO:0000256" key="7">
    <source>
        <dbReference type="SAM" id="Phobius"/>
    </source>
</evidence>
<keyword evidence="4" id="KW-0677">Repeat</keyword>
<dbReference type="RefSeq" id="WP_010756228.1">
    <property type="nucleotide sequence ID" value="NZ_ASWD01000002.1"/>
</dbReference>
<dbReference type="Pfam" id="PF06458">
    <property type="entry name" value="MucBP"/>
    <property type="match status" value="9"/>
</dbReference>
<evidence type="ECO:0000313" key="11">
    <source>
        <dbReference type="Proteomes" id="UP000013782"/>
    </source>
</evidence>
<dbReference type="PROSITE" id="PS50847">
    <property type="entry name" value="GRAM_POS_ANCHORING"/>
    <property type="match status" value="1"/>
</dbReference>
<dbReference type="EMBL" id="AJAQ01000011">
    <property type="protein sequence ID" value="EOH95236.1"/>
    <property type="molecule type" value="Genomic_DNA"/>
</dbReference>
<feature type="signal peptide" evidence="8">
    <location>
        <begin position="1"/>
        <end position="23"/>
    </location>
</feature>